<accession>A0A0C2FNS9</accession>
<dbReference type="GO" id="GO:0003676">
    <property type="term" value="F:nucleic acid binding"/>
    <property type="evidence" value="ECO:0007669"/>
    <property type="project" value="InterPro"/>
</dbReference>
<reference evidence="1 2" key="1">
    <citation type="submission" date="2013-12" db="EMBL/GenBank/DDBJ databases">
        <title>Draft genome of the parsitic nematode Ancylostoma duodenale.</title>
        <authorList>
            <person name="Mitreva M."/>
        </authorList>
    </citation>
    <scope>NUCLEOTIDE SEQUENCE [LARGE SCALE GENOMIC DNA]</scope>
    <source>
        <strain evidence="1 2">Zhejiang</strain>
    </source>
</reference>
<dbReference type="PANTHER" id="PTHR46068">
    <property type="entry name" value="PROTEIN CBG27172"/>
    <property type="match status" value="1"/>
</dbReference>
<dbReference type="PANTHER" id="PTHR46068:SF1">
    <property type="entry name" value="TRANSPOSASE IS30-LIKE HTH DOMAIN-CONTAINING PROTEIN"/>
    <property type="match status" value="1"/>
</dbReference>
<proteinExistence type="predicted"/>
<evidence type="ECO:0000313" key="2">
    <source>
        <dbReference type="Proteomes" id="UP000054047"/>
    </source>
</evidence>
<dbReference type="EMBL" id="KN750267">
    <property type="protein sequence ID" value="KIH50255.1"/>
    <property type="molecule type" value="Genomic_DNA"/>
</dbReference>
<dbReference type="AlphaFoldDB" id="A0A0C2FNS9"/>
<keyword evidence="2" id="KW-1185">Reference proteome</keyword>
<protein>
    <submittedName>
        <fullName evidence="1">Uncharacterized protein</fullName>
    </submittedName>
</protein>
<dbReference type="OrthoDB" id="7951431at2759"/>
<evidence type="ECO:0000313" key="1">
    <source>
        <dbReference type="EMBL" id="KIH50255.1"/>
    </source>
</evidence>
<dbReference type="Gene3D" id="3.30.420.10">
    <property type="entry name" value="Ribonuclease H-like superfamily/Ribonuclease H"/>
    <property type="match status" value="1"/>
</dbReference>
<dbReference type="InterPro" id="IPR036397">
    <property type="entry name" value="RNaseH_sf"/>
</dbReference>
<gene>
    <name evidence="1" type="ORF">ANCDUO_19667</name>
</gene>
<dbReference type="Proteomes" id="UP000054047">
    <property type="component" value="Unassembled WGS sequence"/>
</dbReference>
<name>A0A0C2FNS9_9BILA</name>
<sequence length="157" mass="18171">MGKVASDLGSSEKTVRKVVKEDLNLRPFKIQKVHYLNERMKLKRLQKFRKMRCLAAAGRHRRTPFTDEKIFNVPDPWGKDFWPSNAPDLNPADFPIWSIWEAKLSSSRCYSSGRLKSALKQAWDEITEEQVAGIANNFLRRSKACEEAKEGHSQYVM</sequence>
<organism evidence="1 2">
    <name type="scientific">Ancylostoma duodenale</name>
    <dbReference type="NCBI Taxonomy" id="51022"/>
    <lineage>
        <taxon>Eukaryota</taxon>
        <taxon>Metazoa</taxon>
        <taxon>Ecdysozoa</taxon>
        <taxon>Nematoda</taxon>
        <taxon>Chromadorea</taxon>
        <taxon>Rhabditida</taxon>
        <taxon>Rhabditina</taxon>
        <taxon>Rhabditomorpha</taxon>
        <taxon>Strongyloidea</taxon>
        <taxon>Ancylostomatidae</taxon>
        <taxon>Ancylostomatinae</taxon>
        <taxon>Ancylostoma</taxon>
    </lineage>
</organism>